<feature type="region of interest" description="Disordered" evidence="1">
    <location>
        <begin position="85"/>
        <end position="245"/>
    </location>
</feature>
<evidence type="ECO:0000313" key="4">
    <source>
        <dbReference type="Proteomes" id="UP000242287"/>
    </source>
</evidence>
<feature type="compositionally biased region" description="Acidic residues" evidence="1">
    <location>
        <begin position="85"/>
        <end position="100"/>
    </location>
</feature>
<dbReference type="EMBL" id="KZ302185">
    <property type="protein sequence ID" value="PFH46503.1"/>
    <property type="molecule type" value="Genomic_DNA"/>
</dbReference>
<protein>
    <recommendedName>
        <fullName evidence="5">Secreted protein</fullName>
    </recommendedName>
</protein>
<feature type="compositionally biased region" description="Polar residues" evidence="1">
    <location>
        <begin position="195"/>
        <end position="206"/>
    </location>
</feature>
<feature type="compositionally biased region" description="Basic and acidic residues" evidence="1">
    <location>
        <begin position="101"/>
        <end position="110"/>
    </location>
</feature>
<keyword evidence="4" id="KW-1185">Reference proteome</keyword>
<feature type="chain" id="PRO_5012970569" description="Secreted protein" evidence="2">
    <location>
        <begin position="24"/>
        <end position="245"/>
    </location>
</feature>
<reference evidence="3 4" key="1">
    <citation type="submission" date="2014-02" db="EMBL/GenBank/DDBJ databases">
        <title>Transposable element dynamics among asymbiotic and ectomycorrhizal Amanita fungi.</title>
        <authorList>
            <consortium name="DOE Joint Genome Institute"/>
            <person name="Hess J."/>
            <person name="Skrede I."/>
            <person name="Wolfe B."/>
            <person name="LaButti K."/>
            <person name="Ohm R.A."/>
            <person name="Grigoriev I.V."/>
            <person name="Pringle A."/>
        </authorList>
    </citation>
    <scope>NUCLEOTIDE SEQUENCE [LARGE SCALE GENOMIC DNA]</scope>
    <source>
        <strain evidence="3 4">SKay4041</strain>
    </source>
</reference>
<proteinExistence type="predicted"/>
<gene>
    <name evidence="3" type="ORF">AMATHDRAFT_7739</name>
</gene>
<feature type="signal peptide" evidence="2">
    <location>
        <begin position="1"/>
        <end position="23"/>
    </location>
</feature>
<dbReference type="Proteomes" id="UP000242287">
    <property type="component" value="Unassembled WGS sequence"/>
</dbReference>
<evidence type="ECO:0000256" key="1">
    <source>
        <dbReference type="SAM" id="MobiDB-lite"/>
    </source>
</evidence>
<accession>A0A2A9NFT2</accession>
<dbReference type="AlphaFoldDB" id="A0A2A9NFT2"/>
<keyword evidence="2" id="KW-0732">Signal</keyword>
<evidence type="ECO:0000256" key="2">
    <source>
        <dbReference type="SAM" id="SignalP"/>
    </source>
</evidence>
<name>A0A2A9NFT2_9AGAR</name>
<evidence type="ECO:0000313" key="3">
    <source>
        <dbReference type="EMBL" id="PFH46503.1"/>
    </source>
</evidence>
<evidence type="ECO:0008006" key="5">
    <source>
        <dbReference type="Google" id="ProtNLM"/>
    </source>
</evidence>
<feature type="compositionally biased region" description="Polar residues" evidence="1">
    <location>
        <begin position="167"/>
        <end position="184"/>
    </location>
</feature>
<organism evidence="3 4">
    <name type="scientific">Amanita thiersii Skay4041</name>
    <dbReference type="NCBI Taxonomy" id="703135"/>
    <lineage>
        <taxon>Eukaryota</taxon>
        <taxon>Fungi</taxon>
        <taxon>Dikarya</taxon>
        <taxon>Basidiomycota</taxon>
        <taxon>Agaricomycotina</taxon>
        <taxon>Agaricomycetes</taxon>
        <taxon>Agaricomycetidae</taxon>
        <taxon>Agaricales</taxon>
        <taxon>Pluteineae</taxon>
        <taxon>Amanitaceae</taxon>
        <taxon>Amanita</taxon>
    </lineage>
</organism>
<feature type="compositionally biased region" description="Gly residues" evidence="1">
    <location>
        <begin position="216"/>
        <end position="237"/>
    </location>
</feature>
<sequence>MIRIRASVIAIIVALNIASIAWATPSGYVSRAMDRVPSELFPDELDTRVYPNGLDIRDLLGTSPGIVTAARQLPDKELVTEVLEEVQPESEEGAYEEMDNERDQNADKQNSHGGGETGGFPGPPSCGFRHPLRDEGATRTSRASVMGHRERARHQRAYLHQGLNIIRETTTGTTQGDELMNTSPAKRDNLGDGNGQQSSKKSSTGAGTLFRRKGGGKGGGKGGSKTGGGGKNRGGNGTDDSSDSS</sequence>